<dbReference type="InterPro" id="IPR050438">
    <property type="entry name" value="LMW_PTPase"/>
</dbReference>
<organism evidence="8 9">
    <name type="scientific">Anaerovibrio lipolyticus</name>
    <dbReference type="NCBI Taxonomy" id="82374"/>
    <lineage>
        <taxon>Bacteria</taxon>
        <taxon>Bacillati</taxon>
        <taxon>Bacillota</taxon>
        <taxon>Negativicutes</taxon>
        <taxon>Selenomonadales</taxon>
        <taxon>Selenomonadaceae</taxon>
        <taxon>Anaerovibrio</taxon>
    </lineage>
</organism>
<dbReference type="Gene3D" id="3.40.50.2300">
    <property type="match status" value="1"/>
</dbReference>
<dbReference type="InterPro" id="IPR036196">
    <property type="entry name" value="Ptyr_pPase_sf"/>
</dbReference>
<evidence type="ECO:0000256" key="3">
    <source>
        <dbReference type="ARBA" id="ARBA00022801"/>
    </source>
</evidence>
<feature type="active site" description="Nucleophile" evidence="6">
    <location>
        <position position="8"/>
    </location>
</feature>
<dbReference type="RefSeq" id="WP_039206757.1">
    <property type="nucleotide sequence ID" value="NZ_JSCE01000085.1"/>
</dbReference>
<dbReference type="GO" id="GO:0004725">
    <property type="term" value="F:protein tyrosine phosphatase activity"/>
    <property type="evidence" value="ECO:0007669"/>
    <property type="project" value="UniProtKB-EC"/>
</dbReference>
<comment type="similarity">
    <text evidence="1">Belongs to the low molecular weight phosphotyrosine protein phosphatase family.</text>
</comment>
<feature type="active site" description="Proton donor" evidence="6">
    <location>
        <position position="123"/>
    </location>
</feature>
<dbReference type="STRING" id="82374.NZ47_04160"/>
<keyword evidence="9" id="KW-1185">Reference proteome</keyword>
<dbReference type="PRINTS" id="PR00719">
    <property type="entry name" value="LMWPTPASE"/>
</dbReference>
<gene>
    <name evidence="8" type="ORF">NZ47_04160</name>
</gene>
<evidence type="ECO:0000256" key="6">
    <source>
        <dbReference type="PIRSR" id="PIRSR617867-1"/>
    </source>
</evidence>
<dbReference type="EC" id="3.1.3.48" evidence="2"/>
<sequence length="150" mass="17507">MTNILFICHGNICRSTMAEFVMKDIVKKAGMEKDFYIQYRATHRDELGSDTYWGTKDKLDKEGIPYTKRKATLMTKEDYDKYDYILGMDDENMRYIAKIIGSDPYHKVYMLMDFAGEHRSIADPWYTGNFDATFDDVMGGCQGLFQHITK</sequence>
<dbReference type="SMART" id="SM00226">
    <property type="entry name" value="LMWPc"/>
    <property type="match status" value="1"/>
</dbReference>
<comment type="catalytic activity">
    <reaction evidence="5">
        <text>O-phospho-L-tyrosyl-[protein] + H2O = L-tyrosyl-[protein] + phosphate</text>
        <dbReference type="Rhea" id="RHEA:10684"/>
        <dbReference type="Rhea" id="RHEA-COMP:10136"/>
        <dbReference type="Rhea" id="RHEA-COMP:20101"/>
        <dbReference type="ChEBI" id="CHEBI:15377"/>
        <dbReference type="ChEBI" id="CHEBI:43474"/>
        <dbReference type="ChEBI" id="CHEBI:46858"/>
        <dbReference type="ChEBI" id="CHEBI:61978"/>
        <dbReference type="EC" id="3.1.3.48"/>
    </reaction>
</comment>
<evidence type="ECO:0000256" key="4">
    <source>
        <dbReference type="ARBA" id="ARBA00022912"/>
    </source>
</evidence>
<proteinExistence type="inferred from homology"/>
<dbReference type="AlphaFoldDB" id="A0A0B2K321"/>
<keyword evidence="3" id="KW-0378">Hydrolase</keyword>
<comment type="caution">
    <text evidence="8">The sequence shown here is derived from an EMBL/GenBank/DDBJ whole genome shotgun (WGS) entry which is preliminary data.</text>
</comment>
<evidence type="ECO:0000313" key="8">
    <source>
        <dbReference type="EMBL" id="KHM52542.1"/>
    </source>
</evidence>
<dbReference type="CDD" id="cd16343">
    <property type="entry name" value="LMWPTP"/>
    <property type="match status" value="1"/>
</dbReference>
<dbReference type="Proteomes" id="UP000030993">
    <property type="component" value="Unassembled WGS sequence"/>
</dbReference>
<dbReference type="PANTHER" id="PTHR11717">
    <property type="entry name" value="LOW MOLECULAR WEIGHT PROTEIN TYROSINE PHOSPHATASE"/>
    <property type="match status" value="1"/>
</dbReference>
<dbReference type="Pfam" id="PF01451">
    <property type="entry name" value="LMWPc"/>
    <property type="match status" value="1"/>
</dbReference>
<dbReference type="InterPro" id="IPR023485">
    <property type="entry name" value="Ptyr_pPase"/>
</dbReference>
<protein>
    <recommendedName>
        <fullName evidence="2">protein-tyrosine-phosphatase</fullName>
        <ecNumber evidence="2">3.1.3.48</ecNumber>
    </recommendedName>
</protein>
<dbReference type="SUPFAM" id="SSF52788">
    <property type="entry name" value="Phosphotyrosine protein phosphatases I"/>
    <property type="match status" value="1"/>
</dbReference>
<name>A0A0B2K321_9FIRM</name>
<dbReference type="EMBL" id="JSCE01000085">
    <property type="protein sequence ID" value="KHM52542.1"/>
    <property type="molecule type" value="Genomic_DNA"/>
</dbReference>
<dbReference type="eggNOG" id="COG0394">
    <property type="taxonomic scope" value="Bacteria"/>
</dbReference>
<evidence type="ECO:0000313" key="9">
    <source>
        <dbReference type="Proteomes" id="UP000030993"/>
    </source>
</evidence>
<evidence type="ECO:0000256" key="1">
    <source>
        <dbReference type="ARBA" id="ARBA00011063"/>
    </source>
</evidence>
<dbReference type="InterPro" id="IPR017867">
    <property type="entry name" value="Tyr_phospatase_low_mol_wt"/>
</dbReference>
<evidence type="ECO:0000256" key="5">
    <source>
        <dbReference type="ARBA" id="ARBA00051722"/>
    </source>
</evidence>
<feature type="domain" description="Phosphotyrosine protein phosphatase I" evidence="7">
    <location>
        <begin position="2"/>
        <end position="147"/>
    </location>
</feature>
<accession>A0A0B2K321</accession>
<dbReference type="PANTHER" id="PTHR11717:SF7">
    <property type="entry name" value="LOW MOLECULAR WEIGHT PHOSPHOTYROSINE PROTEIN PHOSPHATASE"/>
    <property type="match status" value="1"/>
</dbReference>
<reference evidence="8 9" key="1">
    <citation type="journal article" date="2013" name="PLoS ONE">
        <title>Identification and characterization of three novel lipases belonging to families II and V from Anaerovibrio lipolyticus 5ST.</title>
        <authorList>
            <person name="Prive F."/>
            <person name="Kaderbhai N.N."/>
            <person name="Girdwood S."/>
            <person name="Worgan H.J."/>
            <person name="Pinloche E."/>
            <person name="Scollan N.D."/>
            <person name="Huws S.A."/>
            <person name="Newbold C.J."/>
        </authorList>
    </citation>
    <scope>NUCLEOTIDE SEQUENCE [LARGE SCALE GENOMIC DNA]</scope>
    <source>
        <strain evidence="8 9">5S</strain>
    </source>
</reference>
<evidence type="ECO:0000256" key="2">
    <source>
        <dbReference type="ARBA" id="ARBA00013064"/>
    </source>
</evidence>
<keyword evidence="4" id="KW-0904">Protein phosphatase</keyword>
<evidence type="ECO:0000259" key="7">
    <source>
        <dbReference type="SMART" id="SM00226"/>
    </source>
</evidence>
<feature type="active site" evidence="6">
    <location>
        <position position="14"/>
    </location>
</feature>